<name>A0A0U1KT29_9FIRM</name>
<keyword evidence="4 7" id="KW-0808">Transferase</keyword>
<reference evidence="8" key="1">
    <citation type="submission" date="2015-03" db="EMBL/GenBank/DDBJ databases">
        <authorList>
            <person name="Nijsse Bart"/>
        </authorList>
    </citation>
    <scope>NUCLEOTIDE SEQUENCE [LARGE SCALE GENOMIC DNA]</scope>
</reference>
<evidence type="ECO:0000256" key="6">
    <source>
        <dbReference type="ARBA" id="ARBA00023315"/>
    </source>
</evidence>
<evidence type="ECO:0000256" key="4">
    <source>
        <dbReference type="ARBA" id="ARBA00022679"/>
    </source>
</evidence>
<accession>A0A0U1KT29</accession>
<evidence type="ECO:0000256" key="1">
    <source>
        <dbReference type="ARBA" id="ARBA00004533"/>
    </source>
</evidence>
<evidence type="ECO:0000313" key="8">
    <source>
        <dbReference type="Proteomes" id="UP000049855"/>
    </source>
</evidence>
<dbReference type="Proteomes" id="UP000049855">
    <property type="component" value="Unassembled WGS sequence"/>
</dbReference>
<dbReference type="PIRSF" id="PIRSF026649">
    <property type="entry name" value="MsbB"/>
    <property type="match status" value="1"/>
</dbReference>
<dbReference type="PANTHER" id="PTHR30606:SF10">
    <property type="entry name" value="PHOSPHATIDYLINOSITOL MANNOSIDE ACYLTRANSFERASE"/>
    <property type="match status" value="1"/>
</dbReference>
<keyword evidence="5" id="KW-0472">Membrane</keyword>
<evidence type="ECO:0000256" key="5">
    <source>
        <dbReference type="ARBA" id="ARBA00023136"/>
    </source>
</evidence>
<evidence type="ECO:0000313" key="7">
    <source>
        <dbReference type="EMBL" id="CQR70590.1"/>
    </source>
</evidence>
<sequence>MLYYLVKIISRFVCILPRALRHNLGMAIGRLCWPLVSKKRRKMAIDNISRGLGITEEQAATVAKTSGIRFGPMFMEVLHMPRLNKENINKYVTLRGSEHLEAALAMGRGVILATAHSGNWELLGAALAMHGFPLVAVVQRQTNAAMDTFINEYRTKAGMHVTYKQGVREMVKLMGAGKIIGLLMDQDNHSDGVFVEFFGRMASTPQGAAALARLGNAPIVPAFITENPDGTHIAILHPPVLVTKTEDRTEDIRNTTQHLTRIIEQHIRQHPQEWFWLHNRWKTVPPDFKR</sequence>
<keyword evidence="6 7" id="KW-0012">Acyltransferase</keyword>
<dbReference type="PANTHER" id="PTHR30606">
    <property type="entry name" value="LIPID A BIOSYNTHESIS LAUROYL ACYLTRANSFERASE"/>
    <property type="match status" value="1"/>
</dbReference>
<dbReference type="RefSeq" id="WP_021169318.1">
    <property type="nucleotide sequence ID" value="NZ_CTRP01000003.1"/>
</dbReference>
<gene>
    <name evidence="7" type="ORF">SpAn4DRAFT_1559</name>
</gene>
<dbReference type="InterPro" id="IPR004960">
    <property type="entry name" value="LipA_acyltrans"/>
</dbReference>
<evidence type="ECO:0000256" key="3">
    <source>
        <dbReference type="ARBA" id="ARBA00022519"/>
    </source>
</evidence>
<dbReference type="GO" id="GO:0009247">
    <property type="term" value="P:glycolipid biosynthetic process"/>
    <property type="evidence" value="ECO:0007669"/>
    <property type="project" value="UniProtKB-ARBA"/>
</dbReference>
<proteinExistence type="predicted"/>
<keyword evidence="3" id="KW-0997">Cell inner membrane</keyword>
<keyword evidence="2" id="KW-1003">Cell membrane</keyword>
<dbReference type="EC" id="2.3.1.-" evidence="7"/>
<protein>
    <submittedName>
        <fullName evidence="7">Lipid A biosynthesis lauroyl acyltransferase</fullName>
        <ecNumber evidence="7">2.3.1.-</ecNumber>
    </submittedName>
</protein>
<dbReference type="EMBL" id="CTRP01000003">
    <property type="protein sequence ID" value="CQR70590.1"/>
    <property type="molecule type" value="Genomic_DNA"/>
</dbReference>
<comment type="subcellular location">
    <subcellularLocation>
        <location evidence="1">Cell inner membrane</location>
    </subcellularLocation>
</comment>
<dbReference type="AlphaFoldDB" id="A0A0U1KT29"/>
<dbReference type="GO" id="GO:0005886">
    <property type="term" value="C:plasma membrane"/>
    <property type="evidence" value="ECO:0007669"/>
    <property type="project" value="UniProtKB-SubCell"/>
</dbReference>
<keyword evidence="8" id="KW-1185">Reference proteome</keyword>
<dbReference type="CDD" id="cd07984">
    <property type="entry name" value="LPLAT_LABLAT-like"/>
    <property type="match status" value="1"/>
</dbReference>
<evidence type="ECO:0000256" key="2">
    <source>
        <dbReference type="ARBA" id="ARBA00022475"/>
    </source>
</evidence>
<dbReference type="GO" id="GO:0016746">
    <property type="term" value="F:acyltransferase activity"/>
    <property type="evidence" value="ECO:0007669"/>
    <property type="project" value="UniProtKB-KW"/>
</dbReference>
<organism evidence="7 8">
    <name type="scientific">Sporomusa ovata</name>
    <dbReference type="NCBI Taxonomy" id="2378"/>
    <lineage>
        <taxon>Bacteria</taxon>
        <taxon>Bacillati</taxon>
        <taxon>Bacillota</taxon>
        <taxon>Negativicutes</taxon>
        <taxon>Selenomonadales</taxon>
        <taxon>Sporomusaceae</taxon>
        <taxon>Sporomusa</taxon>
    </lineage>
</organism>
<dbReference type="Pfam" id="PF03279">
    <property type="entry name" value="Lip_A_acyltrans"/>
    <property type="match status" value="1"/>
</dbReference>